<protein>
    <recommendedName>
        <fullName evidence="4">Flp pilus assembly protein TadG</fullName>
    </recommendedName>
</protein>
<sequence length="199" mass="21919">MRISSAIRRFRAFEDGSLSVETVLIFPLLAWALSAMLVFWDGFKVNNNAIAATYTVADLVSRQTSPITDDFVKGADKLYAKIVQNNNDNELRLTVVQMSESTTPGGDPEPRLVWSHGTSGLPAREKIEDITAMVPLMAVGTSMIMVETASDWTPPFDIDFASMTFRNVFFSSPRYVPQVKFDNGGDDSIGFVYDDGDAA</sequence>
<name>A0A7C9IEV0_9RHOB</name>
<dbReference type="AlphaFoldDB" id="A0A7C9IEV0"/>
<comment type="caution">
    <text evidence="2">The sequence shown here is derived from an EMBL/GenBank/DDBJ whole genome shotgun (WGS) entry which is preliminary data.</text>
</comment>
<organism evidence="2 3">
    <name type="scientific">Kangsaoukella pontilimi</name>
    <dbReference type="NCBI Taxonomy" id="2691042"/>
    <lineage>
        <taxon>Bacteria</taxon>
        <taxon>Pseudomonadati</taxon>
        <taxon>Pseudomonadota</taxon>
        <taxon>Alphaproteobacteria</taxon>
        <taxon>Rhodobacterales</taxon>
        <taxon>Paracoccaceae</taxon>
        <taxon>Kangsaoukella</taxon>
    </lineage>
</organism>
<accession>A0A7C9IEV0</accession>
<keyword evidence="3" id="KW-1185">Reference proteome</keyword>
<feature type="transmembrane region" description="Helical" evidence="1">
    <location>
        <begin position="20"/>
        <end position="40"/>
    </location>
</feature>
<keyword evidence="1" id="KW-0472">Membrane</keyword>
<evidence type="ECO:0000256" key="1">
    <source>
        <dbReference type="SAM" id="Phobius"/>
    </source>
</evidence>
<proteinExistence type="predicted"/>
<dbReference type="EMBL" id="WUPT01000001">
    <property type="protein sequence ID" value="MXQ07064.1"/>
    <property type="molecule type" value="Genomic_DNA"/>
</dbReference>
<evidence type="ECO:0000313" key="3">
    <source>
        <dbReference type="Proteomes" id="UP000480350"/>
    </source>
</evidence>
<evidence type="ECO:0000313" key="2">
    <source>
        <dbReference type="EMBL" id="MXQ07064.1"/>
    </source>
</evidence>
<keyword evidence="1" id="KW-0812">Transmembrane</keyword>
<dbReference type="RefSeq" id="WP_160762964.1">
    <property type="nucleotide sequence ID" value="NZ_WUPT01000001.1"/>
</dbReference>
<keyword evidence="1" id="KW-1133">Transmembrane helix</keyword>
<gene>
    <name evidence="2" type="ORF">GQ651_04320</name>
</gene>
<reference evidence="2 3" key="1">
    <citation type="submission" date="2019-12" db="EMBL/GenBank/DDBJ databases">
        <authorList>
            <person name="Lee S.D."/>
        </authorList>
    </citation>
    <scope>NUCLEOTIDE SEQUENCE [LARGE SCALE GENOMIC DNA]</scope>
    <source>
        <strain evidence="2 3">GH1-50</strain>
    </source>
</reference>
<reference evidence="2 3" key="2">
    <citation type="submission" date="2020-03" db="EMBL/GenBank/DDBJ databases">
        <title>Kangsaoukella pontilimi gen. nov., sp. nov., a new member of the family Rhodobacteraceae isolated from a tidal mudflat.</title>
        <authorList>
            <person name="Kim I.S."/>
        </authorList>
    </citation>
    <scope>NUCLEOTIDE SEQUENCE [LARGE SCALE GENOMIC DNA]</scope>
    <source>
        <strain evidence="2 3">GH1-50</strain>
    </source>
</reference>
<dbReference type="Proteomes" id="UP000480350">
    <property type="component" value="Unassembled WGS sequence"/>
</dbReference>
<evidence type="ECO:0008006" key="4">
    <source>
        <dbReference type="Google" id="ProtNLM"/>
    </source>
</evidence>